<dbReference type="EMBL" id="NEVH01025126">
    <property type="protein sequence ID" value="PNF16149.1"/>
    <property type="molecule type" value="Genomic_DNA"/>
</dbReference>
<keyword evidence="6 9" id="KW-0472">Membrane</keyword>
<evidence type="ECO:0000313" key="11">
    <source>
        <dbReference type="EMBL" id="PNF16149.1"/>
    </source>
</evidence>
<gene>
    <name evidence="11" type="ORF">B7P43_G01099</name>
</gene>
<evidence type="ECO:0000256" key="7">
    <source>
        <dbReference type="ARBA" id="ARBA00023170"/>
    </source>
</evidence>
<dbReference type="PANTHER" id="PTHR24235:SF12">
    <property type="entry name" value="G-PROTEIN COUPLED RECEPTORS FAMILY 1 PROFILE DOMAIN-CONTAINING PROTEIN"/>
    <property type="match status" value="1"/>
</dbReference>
<dbReference type="InParanoid" id="A0A2J7PIL1"/>
<dbReference type="Proteomes" id="UP000235965">
    <property type="component" value="Unassembled WGS sequence"/>
</dbReference>
<dbReference type="Gene3D" id="1.20.1070.10">
    <property type="entry name" value="Rhodopsin 7-helix transmembrane proteins"/>
    <property type="match status" value="1"/>
</dbReference>
<dbReference type="STRING" id="105785.A0A2J7PIL1"/>
<dbReference type="GO" id="GO:0004930">
    <property type="term" value="F:G protein-coupled receptor activity"/>
    <property type="evidence" value="ECO:0007669"/>
    <property type="project" value="UniProtKB-KW"/>
</dbReference>
<evidence type="ECO:0000256" key="3">
    <source>
        <dbReference type="ARBA" id="ARBA00022692"/>
    </source>
</evidence>
<dbReference type="Pfam" id="PF00001">
    <property type="entry name" value="7tm_1"/>
    <property type="match status" value="1"/>
</dbReference>
<dbReference type="GO" id="GO:0016020">
    <property type="term" value="C:membrane"/>
    <property type="evidence" value="ECO:0007669"/>
    <property type="project" value="UniProtKB-SubCell"/>
</dbReference>
<keyword evidence="8" id="KW-0807">Transducer</keyword>
<evidence type="ECO:0000256" key="1">
    <source>
        <dbReference type="ARBA" id="ARBA00004141"/>
    </source>
</evidence>
<comment type="similarity">
    <text evidence="2">Belongs to the G-protein coupled receptor 1 family.</text>
</comment>
<dbReference type="PROSITE" id="PS50262">
    <property type="entry name" value="G_PROTEIN_RECEP_F1_2"/>
    <property type="match status" value="1"/>
</dbReference>
<dbReference type="InterPro" id="IPR017452">
    <property type="entry name" value="GPCR_Rhodpsn_7TM"/>
</dbReference>
<dbReference type="OrthoDB" id="9946013at2759"/>
<evidence type="ECO:0000313" key="12">
    <source>
        <dbReference type="Proteomes" id="UP000235965"/>
    </source>
</evidence>
<feature type="transmembrane region" description="Helical" evidence="9">
    <location>
        <begin position="196"/>
        <end position="218"/>
    </location>
</feature>
<accession>A0A2J7PIL1</accession>
<evidence type="ECO:0000256" key="2">
    <source>
        <dbReference type="ARBA" id="ARBA00010663"/>
    </source>
</evidence>
<dbReference type="SUPFAM" id="SSF81321">
    <property type="entry name" value="Family A G protein-coupled receptor-like"/>
    <property type="match status" value="1"/>
</dbReference>
<feature type="domain" description="G-protein coupled receptors family 1 profile" evidence="10">
    <location>
        <begin position="96"/>
        <end position="290"/>
    </location>
</feature>
<organism evidence="11 12">
    <name type="scientific">Cryptotermes secundus</name>
    <dbReference type="NCBI Taxonomy" id="105785"/>
    <lineage>
        <taxon>Eukaryota</taxon>
        <taxon>Metazoa</taxon>
        <taxon>Ecdysozoa</taxon>
        <taxon>Arthropoda</taxon>
        <taxon>Hexapoda</taxon>
        <taxon>Insecta</taxon>
        <taxon>Pterygota</taxon>
        <taxon>Neoptera</taxon>
        <taxon>Polyneoptera</taxon>
        <taxon>Dictyoptera</taxon>
        <taxon>Blattodea</taxon>
        <taxon>Blattoidea</taxon>
        <taxon>Termitoidae</taxon>
        <taxon>Kalotermitidae</taxon>
        <taxon>Cryptotermitinae</taxon>
        <taxon>Cryptotermes</taxon>
    </lineage>
</organism>
<keyword evidence="12" id="KW-1185">Reference proteome</keyword>
<comment type="caution">
    <text evidence="11">The sequence shown here is derived from an EMBL/GenBank/DDBJ whole genome shotgun (WGS) entry which is preliminary data.</text>
</comment>
<keyword evidence="7" id="KW-0675">Receptor</keyword>
<feature type="transmembrane region" description="Helical" evidence="9">
    <location>
        <begin position="242"/>
        <end position="268"/>
    </location>
</feature>
<dbReference type="PANTHER" id="PTHR24235">
    <property type="entry name" value="NEUROPEPTIDE Y RECEPTOR"/>
    <property type="match status" value="1"/>
</dbReference>
<evidence type="ECO:0000256" key="9">
    <source>
        <dbReference type="SAM" id="Phobius"/>
    </source>
</evidence>
<feature type="transmembrane region" description="Helical" evidence="9">
    <location>
        <begin position="117"/>
        <end position="136"/>
    </location>
</feature>
<keyword evidence="4 9" id="KW-1133">Transmembrane helix</keyword>
<name>A0A2J7PIL1_9NEOP</name>
<dbReference type="AlphaFoldDB" id="A0A2J7PIL1"/>
<dbReference type="FunCoup" id="A0A2J7PIL1">
    <property type="interactions" value="59"/>
</dbReference>
<feature type="transmembrane region" description="Helical" evidence="9">
    <location>
        <begin position="156"/>
        <end position="175"/>
    </location>
</feature>
<reference evidence="11 12" key="1">
    <citation type="submission" date="2017-12" db="EMBL/GenBank/DDBJ databases">
        <title>Hemimetabolous genomes reveal molecular basis of termite eusociality.</title>
        <authorList>
            <person name="Harrison M.C."/>
            <person name="Jongepier E."/>
            <person name="Robertson H.M."/>
            <person name="Arning N."/>
            <person name="Bitard-Feildel T."/>
            <person name="Chao H."/>
            <person name="Childers C.P."/>
            <person name="Dinh H."/>
            <person name="Doddapaneni H."/>
            <person name="Dugan S."/>
            <person name="Gowin J."/>
            <person name="Greiner C."/>
            <person name="Han Y."/>
            <person name="Hu H."/>
            <person name="Hughes D.S.T."/>
            <person name="Huylmans A.-K."/>
            <person name="Kemena C."/>
            <person name="Kremer L.P.M."/>
            <person name="Lee S.L."/>
            <person name="Lopez-Ezquerra A."/>
            <person name="Mallet L."/>
            <person name="Monroy-Kuhn J.M."/>
            <person name="Moser A."/>
            <person name="Murali S.C."/>
            <person name="Muzny D.M."/>
            <person name="Otani S."/>
            <person name="Piulachs M.-D."/>
            <person name="Poelchau M."/>
            <person name="Qu J."/>
            <person name="Schaub F."/>
            <person name="Wada-Katsumata A."/>
            <person name="Worley K.C."/>
            <person name="Xie Q."/>
            <person name="Ylla G."/>
            <person name="Poulsen M."/>
            <person name="Gibbs R.A."/>
            <person name="Schal C."/>
            <person name="Richards S."/>
            <person name="Belles X."/>
            <person name="Korb J."/>
            <person name="Bornberg-Bauer E."/>
        </authorList>
    </citation>
    <scope>NUCLEOTIDE SEQUENCE [LARGE SCALE GENOMIC DNA]</scope>
    <source>
        <tissue evidence="11">Whole body</tissue>
    </source>
</reference>
<feature type="transmembrane region" description="Helical" evidence="9">
    <location>
        <begin position="79"/>
        <end position="105"/>
    </location>
</feature>
<dbReference type="InterPro" id="IPR000276">
    <property type="entry name" value="GPCR_Rhodpsn"/>
</dbReference>
<evidence type="ECO:0000256" key="4">
    <source>
        <dbReference type="ARBA" id="ARBA00022989"/>
    </source>
</evidence>
<evidence type="ECO:0000256" key="5">
    <source>
        <dbReference type="ARBA" id="ARBA00023040"/>
    </source>
</evidence>
<protein>
    <recommendedName>
        <fullName evidence="10">G-protein coupled receptors family 1 profile domain-containing protein</fullName>
    </recommendedName>
</protein>
<keyword evidence="5" id="KW-0297">G-protein coupled receptor</keyword>
<evidence type="ECO:0000256" key="8">
    <source>
        <dbReference type="ARBA" id="ARBA00023224"/>
    </source>
</evidence>
<dbReference type="PRINTS" id="PR00237">
    <property type="entry name" value="GPCRRHODOPSN"/>
</dbReference>
<sequence length="290" mass="32990">MCVHRNVPDYTNCDSGITTELSTPDTNSTINDGKSYNLEMDIRSGYHVVMSRNSTYDNLDYSKYFFPNEMWLRKADWEIGLKATASLVMVILGIVGNALLLTVVLRTRSMRTPANLLIANMAVADLATLIILPWIFICMDCFQNYILGEIGCKAQGFLECSLLFTGVLNLVAVSYDRLTAIVMPLEARLTVRGAHILMASTWVTGVILGLPLIFFRMYRVRERKWKNFYETYCTEETKVMPIYWYVVIVFVVWLPLVIMVLCYSALFFKASSPGNSYETVSIIPLSQRHT</sequence>
<evidence type="ECO:0000256" key="6">
    <source>
        <dbReference type="ARBA" id="ARBA00023136"/>
    </source>
</evidence>
<keyword evidence="3 9" id="KW-0812">Transmembrane</keyword>
<comment type="subcellular location">
    <subcellularLocation>
        <location evidence="1">Membrane</location>
        <topology evidence="1">Multi-pass membrane protein</topology>
    </subcellularLocation>
</comment>
<proteinExistence type="inferred from homology"/>
<evidence type="ECO:0000259" key="10">
    <source>
        <dbReference type="PROSITE" id="PS50262"/>
    </source>
</evidence>